<protein>
    <submittedName>
        <fullName evidence="1">Uncharacterized protein</fullName>
    </submittedName>
</protein>
<keyword evidence="2" id="KW-1185">Reference proteome</keyword>
<gene>
    <name evidence="1" type="ORF">FDK13_34475</name>
</gene>
<comment type="caution">
    <text evidence="1">The sequence shown here is derived from an EMBL/GenBank/DDBJ whole genome shotgun (WGS) entry which is preliminary data.</text>
</comment>
<dbReference type="EMBL" id="SZVO01000035">
    <property type="protein sequence ID" value="TKT85078.1"/>
    <property type="molecule type" value="Genomic_DNA"/>
</dbReference>
<sequence length="96" mass="11240">MKAELIQTLHPQAGKTNKKISLDKYTFIRENILSILTESELTHTQLMEELFSRVKENFEGGVQWYGETVKLDLEARQIIQRTATKPEKYKLKTTNR</sequence>
<dbReference type="Pfam" id="PF22278">
    <property type="entry name" value="DUF6958"/>
    <property type="match status" value="1"/>
</dbReference>
<name>A0A4U6CQG9_9BACT</name>
<dbReference type="InterPro" id="IPR054233">
    <property type="entry name" value="DUF6958"/>
</dbReference>
<proteinExistence type="predicted"/>
<evidence type="ECO:0000313" key="2">
    <source>
        <dbReference type="Proteomes" id="UP000304900"/>
    </source>
</evidence>
<evidence type="ECO:0000313" key="1">
    <source>
        <dbReference type="EMBL" id="TKT85078.1"/>
    </source>
</evidence>
<organism evidence="1 2">
    <name type="scientific">Dyadobacter frigoris</name>
    <dbReference type="NCBI Taxonomy" id="2576211"/>
    <lineage>
        <taxon>Bacteria</taxon>
        <taxon>Pseudomonadati</taxon>
        <taxon>Bacteroidota</taxon>
        <taxon>Cytophagia</taxon>
        <taxon>Cytophagales</taxon>
        <taxon>Spirosomataceae</taxon>
        <taxon>Dyadobacter</taxon>
    </lineage>
</organism>
<dbReference type="RefSeq" id="WP_137344561.1">
    <property type="nucleotide sequence ID" value="NZ_BSQH01000039.1"/>
</dbReference>
<reference evidence="1 2" key="1">
    <citation type="submission" date="2019-05" db="EMBL/GenBank/DDBJ databases">
        <title>Dyadobacter AR-3-8 sp. nov., isolated from arctic soil.</title>
        <authorList>
            <person name="Chaudhary D.K."/>
        </authorList>
    </citation>
    <scope>NUCLEOTIDE SEQUENCE [LARGE SCALE GENOMIC DNA]</scope>
    <source>
        <strain evidence="1 2">AR-3-8</strain>
    </source>
</reference>
<dbReference type="AlphaFoldDB" id="A0A4U6CQG9"/>
<dbReference type="OrthoDB" id="2453136at2"/>
<dbReference type="Proteomes" id="UP000304900">
    <property type="component" value="Unassembled WGS sequence"/>
</dbReference>
<accession>A0A4U6CQG9</accession>